<dbReference type="InterPro" id="IPR007341">
    <property type="entry name" value="Transgly_assoc"/>
</dbReference>
<keyword evidence="9" id="KW-1185">Reference proteome</keyword>
<dbReference type="PANTHER" id="PTHR33884">
    <property type="entry name" value="UPF0410 PROTEIN YMGE"/>
    <property type="match status" value="1"/>
</dbReference>
<evidence type="ECO:0000256" key="2">
    <source>
        <dbReference type="ARBA" id="ARBA00011006"/>
    </source>
</evidence>
<evidence type="ECO:0000256" key="6">
    <source>
        <dbReference type="ARBA" id="ARBA00023136"/>
    </source>
</evidence>
<organism evidence="8 9">
    <name type="scientific">Hydrogenophaga laconesensis</name>
    <dbReference type="NCBI Taxonomy" id="1805971"/>
    <lineage>
        <taxon>Bacteria</taxon>
        <taxon>Pseudomonadati</taxon>
        <taxon>Pseudomonadota</taxon>
        <taxon>Betaproteobacteria</taxon>
        <taxon>Burkholderiales</taxon>
        <taxon>Comamonadaceae</taxon>
        <taxon>Hydrogenophaga</taxon>
    </lineage>
</organism>
<protein>
    <submittedName>
        <fullName evidence="8">Membrane protein YeaQ/YmgE (Transglycosylase-associated protein family)</fullName>
    </submittedName>
</protein>
<keyword evidence="4 7" id="KW-0812">Transmembrane</keyword>
<evidence type="ECO:0000256" key="7">
    <source>
        <dbReference type="SAM" id="Phobius"/>
    </source>
</evidence>
<dbReference type="RefSeq" id="WP_310309611.1">
    <property type="nucleotide sequence ID" value="NZ_JAVDWE010000019.1"/>
</dbReference>
<feature type="transmembrane region" description="Helical" evidence="7">
    <location>
        <begin position="30"/>
        <end position="49"/>
    </location>
</feature>
<dbReference type="EMBL" id="JAVDWE010000019">
    <property type="protein sequence ID" value="MDR7097094.1"/>
    <property type="molecule type" value="Genomic_DNA"/>
</dbReference>
<evidence type="ECO:0000313" key="9">
    <source>
        <dbReference type="Proteomes" id="UP001265550"/>
    </source>
</evidence>
<feature type="transmembrane region" description="Helical" evidence="7">
    <location>
        <begin position="6"/>
        <end position="23"/>
    </location>
</feature>
<evidence type="ECO:0000256" key="4">
    <source>
        <dbReference type="ARBA" id="ARBA00022692"/>
    </source>
</evidence>
<reference evidence="8 9" key="1">
    <citation type="submission" date="2023-07" db="EMBL/GenBank/DDBJ databases">
        <title>Sorghum-associated microbial communities from plants grown in Nebraska, USA.</title>
        <authorList>
            <person name="Schachtman D."/>
        </authorList>
    </citation>
    <scope>NUCLEOTIDE SEQUENCE [LARGE SCALE GENOMIC DNA]</scope>
    <source>
        <strain evidence="8 9">BE240</strain>
    </source>
</reference>
<name>A0ABU1VHY3_9BURK</name>
<evidence type="ECO:0000256" key="5">
    <source>
        <dbReference type="ARBA" id="ARBA00022989"/>
    </source>
</evidence>
<keyword evidence="6 7" id="KW-0472">Membrane</keyword>
<sequence length="90" mass="9329">MINVGIWLAAGGLIGWLTSVIMYTDGQRDLLRNVAAGVVGAAIGGWLISPHMGVGTIHPGMLNVGALLVSLVVSVVLLAIMNVLRRDPVS</sequence>
<dbReference type="Pfam" id="PF04226">
    <property type="entry name" value="Transgly_assoc"/>
    <property type="match status" value="1"/>
</dbReference>
<dbReference type="PANTHER" id="PTHR33884:SF3">
    <property type="entry name" value="UPF0410 PROTEIN YMGE"/>
    <property type="match status" value="1"/>
</dbReference>
<comment type="similarity">
    <text evidence="2">Belongs to the UPF0410 family.</text>
</comment>
<feature type="transmembrane region" description="Helical" evidence="7">
    <location>
        <begin position="61"/>
        <end position="84"/>
    </location>
</feature>
<comment type="caution">
    <text evidence="8">The sequence shown here is derived from an EMBL/GenBank/DDBJ whole genome shotgun (WGS) entry which is preliminary data.</text>
</comment>
<comment type="subcellular location">
    <subcellularLocation>
        <location evidence="1">Cell membrane</location>
        <topology evidence="1">Multi-pass membrane protein</topology>
    </subcellularLocation>
</comment>
<gene>
    <name evidence="8" type="ORF">J2X09_004867</name>
</gene>
<evidence type="ECO:0000256" key="1">
    <source>
        <dbReference type="ARBA" id="ARBA00004651"/>
    </source>
</evidence>
<evidence type="ECO:0000313" key="8">
    <source>
        <dbReference type="EMBL" id="MDR7097094.1"/>
    </source>
</evidence>
<proteinExistence type="inferred from homology"/>
<keyword evidence="3" id="KW-1003">Cell membrane</keyword>
<keyword evidence="5 7" id="KW-1133">Transmembrane helix</keyword>
<accession>A0ABU1VHY3</accession>
<dbReference type="Proteomes" id="UP001265550">
    <property type="component" value="Unassembled WGS sequence"/>
</dbReference>
<evidence type="ECO:0000256" key="3">
    <source>
        <dbReference type="ARBA" id="ARBA00022475"/>
    </source>
</evidence>